<dbReference type="AlphaFoldDB" id="A0A1I5SHR3"/>
<evidence type="ECO:0000313" key="4">
    <source>
        <dbReference type="Proteomes" id="UP000242243"/>
    </source>
</evidence>
<reference evidence="3 4" key="1">
    <citation type="submission" date="2016-10" db="EMBL/GenBank/DDBJ databases">
        <authorList>
            <person name="de Groot N.N."/>
        </authorList>
    </citation>
    <scope>NUCLEOTIDE SEQUENCE [LARGE SCALE GENOMIC DNA]</scope>
    <source>
        <strain evidence="3 4">DSM 17073</strain>
    </source>
</reference>
<dbReference type="Proteomes" id="UP000242243">
    <property type="component" value="Unassembled WGS sequence"/>
</dbReference>
<reference evidence="2 5" key="2">
    <citation type="submission" date="2019-07" db="EMBL/GenBank/DDBJ databases">
        <title>Whole genome shotgun sequence of Halolactibacillus halophilus NBRC 100868.</title>
        <authorList>
            <person name="Hosoyama A."/>
            <person name="Uohara A."/>
            <person name="Ohji S."/>
            <person name="Ichikawa N."/>
        </authorList>
    </citation>
    <scope>NUCLEOTIDE SEQUENCE [LARGE SCALE GENOMIC DNA]</scope>
    <source>
        <strain evidence="2 5">NBRC 100868</strain>
    </source>
</reference>
<dbReference type="RefSeq" id="WP_089833617.1">
    <property type="nucleotide sequence ID" value="NZ_BJWI01000045.1"/>
</dbReference>
<evidence type="ECO:0000313" key="5">
    <source>
        <dbReference type="Proteomes" id="UP000321547"/>
    </source>
</evidence>
<evidence type="ECO:0000256" key="1">
    <source>
        <dbReference type="SAM" id="Phobius"/>
    </source>
</evidence>
<organism evidence="3 4">
    <name type="scientific">Halolactibacillus halophilus</name>
    <dbReference type="NCBI Taxonomy" id="306540"/>
    <lineage>
        <taxon>Bacteria</taxon>
        <taxon>Bacillati</taxon>
        <taxon>Bacillota</taxon>
        <taxon>Bacilli</taxon>
        <taxon>Bacillales</taxon>
        <taxon>Bacillaceae</taxon>
        <taxon>Halolactibacillus</taxon>
    </lineage>
</organism>
<feature type="transmembrane region" description="Helical" evidence="1">
    <location>
        <begin position="66"/>
        <end position="85"/>
    </location>
</feature>
<evidence type="ECO:0000313" key="3">
    <source>
        <dbReference type="EMBL" id="SFP70263.1"/>
    </source>
</evidence>
<proteinExistence type="predicted"/>
<sequence length="126" mass="14291">MIRSLLHGLFFGIIFTCGSFIGQILLELFNDTPINYSRVLFISSFTGIGMMIFELIYSSKKRSKHVLLTGLIFTFGSFIGHILIALLKEAPFDYERAIFVSIFTGLSMMIFEFARSSKNTRITGVR</sequence>
<keyword evidence="5" id="KW-1185">Reference proteome</keyword>
<accession>A0A1I5SHR3</accession>
<dbReference type="EMBL" id="FOXC01000045">
    <property type="protein sequence ID" value="SFP70263.1"/>
    <property type="molecule type" value="Genomic_DNA"/>
</dbReference>
<dbReference type="STRING" id="306540.SAMN05421839_1455"/>
<feature type="transmembrane region" description="Helical" evidence="1">
    <location>
        <begin position="5"/>
        <end position="26"/>
    </location>
</feature>
<name>A0A1I5SHR3_9BACI</name>
<dbReference type="EMBL" id="BJWI01000045">
    <property type="protein sequence ID" value="GEM02590.1"/>
    <property type="molecule type" value="Genomic_DNA"/>
</dbReference>
<keyword evidence="1" id="KW-0472">Membrane</keyword>
<protein>
    <submittedName>
        <fullName evidence="3">Uncharacterized protein</fullName>
    </submittedName>
</protein>
<gene>
    <name evidence="2" type="ORF">HHA03_21220</name>
    <name evidence="3" type="ORF">SAMN05421839_1455</name>
</gene>
<keyword evidence="1" id="KW-0812">Transmembrane</keyword>
<evidence type="ECO:0000313" key="2">
    <source>
        <dbReference type="EMBL" id="GEM02590.1"/>
    </source>
</evidence>
<dbReference type="Proteomes" id="UP000321547">
    <property type="component" value="Unassembled WGS sequence"/>
</dbReference>
<dbReference type="OrthoDB" id="9908864at2"/>
<keyword evidence="1" id="KW-1133">Transmembrane helix</keyword>
<feature type="transmembrane region" description="Helical" evidence="1">
    <location>
        <begin position="38"/>
        <end position="57"/>
    </location>
</feature>
<feature type="transmembrane region" description="Helical" evidence="1">
    <location>
        <begin position="97"/>
        <end position="114"/>
    </location>
</feature>